<accession>A0A2R3ZXD3</accession>
<reference evidence="2 3" key="1">
    <citation type="submission" date="2018-02" db="EMBL/GenBank/DDBJ databases">
        <title>Isolation, characterization and genome analysis of lytic bacteriophages against Enterobacter cloacae.</title>
        <authorList>
            <person name="Ramesh N."/>
            <person name="Prasanth M."/>
            <person name="Tamhankar A.J."/>
            <person name="Lundborg C.S."/>
        </authorList>
    </citation>
    <scope>NUCLEOTIDE SEQUENCE [LARGE SCALE GENOMIC DNA]</scope>
</reference>
<dbReference type="EMBL" id="MG999954">
    <property type="protein sequence ID" value="AVR55420.1"/>
    <property type="molecule type" value="Genomic_DNA"/>
</dbReference>
<protein>
    <recommendedName>
        <fullName evidence="1">DUF7247 domain-containing protein</fullName>
    </recommendedName>
</protein>
<keyword evidence="3" id="KW-1185">Reference proteome</keyword>
<evidence type="ECO:0000259" key="1">
    <source>
        <dbReference type="Pfam" id="PF23905"/>
    </source>
</evidence>
<dbReference type="InterPro" id="IPR055671">
    <property type="entry name" value="DUF7247"/>
</dbReference>
<organism evidence="2 3">
    <name type="scientific">Enterobacter phage myPSH1140</name>
    <dbReference type="NCBI Taxonomy" id="2108137"/>
    <lineage>
        <taxon>Viruses</taxon>
        <taxon>Duplodnaviria</taxon>
        <taxon>Heunggongvirae</taxon>
        <taxon>Uroviricota</taxon>
        <taxon>Caudoviricetes</taxon>
        <taxon>Pantevenvirales</taxon>
        <taxon>Straboviridae</taxon>
        <taxon>Tevenvirinae</taxon>
        <taxon>Karamvirus</taxon>
        <taxon>Karamvirus mypsh1140</taxon>
    </lineage>
</organism>
<sequence length="108" mass="11988">MSKSSFHVTGYPKVKVRCQFDNFPGVSWITMEFDPHSRGNQVNGVIETGYGTFPLNDQVINGYLKRQKVGAAFIFTKPAFEELATAVEGGMLMLRKLVKASGYVSDSF</sequence>
<evidence type="ECO:0000313" key="2">
    <source>
        <dbReference type="EMBL" id="AVR55420.1"/>
    </source>
</evidence>
<proteinExistence type="predicted"/>
<dbReference type="Pfam" id="PF23905">
    <property type="entry name" value="DUF7247"/>
    <property type="match status" value="1"/>
</dbReference>
<dbReference type="Proteomes" id="UP000244328">
    <property type="component" value="Segment"/>
</dbReference>
<evidence type="ECO:0000313" key="3">
    <source>
        <dbReference type="Proteomes" id="UP000244328"/>
    </source>
</evidence>
<feature type="domain" description="DUF7247" evidence="1">
    <location>
        <begin position="3"/>
        <end position="108"/>
    </location>
</feature>
<gene>
    <name evidence="2" type="ORF">PSH1140_215</name>
</gene>
<name>A0A2R3ZXD3_9CAUD</name>